<dbReference type="AlphaFoldDB" id="G2YC54"/>
<reference evidence="2" key="1">
    <citation type="journal article" date="2011" name="PLoS Genet.">
        <title>Genomic analysis of the necrotrophic fungal pathogens Sclerotinia sclerotiorum and Botrytis cinerea.</title>
        <authorList>
            <person name="Amselem J."/>
            <person name="Cuomo C.A."/>
            <person name="van Kan J.A."/>
            <person name="Viaud M."/>
            <person name="Benito E.P."/>
            <person name="Couloux A."/>
            <person name="Coutinho P.M."/>
            <person name="de Vries R.P."/>
            <person name="Dyer P.S."/>
            <person name="Fillinger S."/>
            <person name="Fournier E."/>
            <person name="Gout L."/>
            <person name="Hahn M."/>
            <person name="Kohn L."/>
            <person name="Lapalu N."/>
            <person name="Plummer K.M."/>
            <person name="Pradier J.M."/>
            <person name="Quevillon E."/>
            <person name="Sharon A."/>
            <person name="Simon A."/>
            <person name="ten Have A."/>
            <person name="Tudzynski B."/>
            <person name="Tudzynski P."/>
            <person name="Wincker P."/>
            <person name="Andrew M."/>
            <person name="Anthouard V."/>
            <person name="Beever R.E."/>
            <person name="Beffa R."/>
            <person name="Benoit I."/>
            <person name="Bouzid O."/>
            <person name="Brault B."/>
            <person name="Chen Z."/>
            <person name="Choquer M."/>
            <person name="Collemare J."/>
            <person name="Cotton P."/>
            <person name="Danchin E.G."/>
            <person name="Da Silva C."/>
            <person name="Gautier A."/>
            <person name="Giraud C."/>
            <person name="Giraud T."/>
            <person name="Gonzalez C."/>
            <person name="Grossetete S."/>
            <person name="Guldener U."/>
            <person name="Henrissat B."/>
            <person name="Howlett B.J."/>
            <person name="Kodira C."/>
            <person name="Kretschmer M."/>
            <person name="Lappartient A."/>
            <person name="Leroch M."/>
            <person name="Levis C."/>
            <person name="Mauceli E."/>
            <person name="Neuveglise C."/>
            <person name="Oeser B."/>
            <person name="Pearson M."/>
            <person name="Poulain J."/>
            <person name="Poussereau N."/>
            <person name="Quesneville H."/>
            <person name="Rascle C."/>
            <person name="Schumacher J."/>
            <person name="Segurens B."/>
            <person name="Sexton A."/>
            <person name="Silva E."/>
            <person name="Sirven C."/>
            <person name="Soanes D.M."/>
            <person name="Talbot N.J."/>
            <person name="Templeton M."/>
            <person name="Yandava C."/>
            <person name="Yarden O."/>
            <person name="Zeng Q."/>
            <person name="Rollins J.A."/>
            <person name="Lebrun M.H."/>
            <person name="Dickman M."/>
        </authorList>
    </citation>
    <scope>NUCLEOTIDE SEQUENCE [LARGE SCALE GENOMIC DNA]</scope>
    <source>
        <strain evidence="2">T4</strain>
    </source>
</reference>
<protein>
    <submittedName>
        <fullName evidence="1">Uncharacterized protein</fullName>
    </submittedName>
</protein>
<dbReference type="InParanoid" id="G2YC54"/>
<dbReference type="EMBL" id="FQ790314">
    <property type="protein sequence ID" value="CCD49495.1"/>
    <property type="molecule type" value="Genomic_DNA"/>
</dbReference>
<dbReference type="Proteomes" id="UP000008177">
    <property type="component" value="Unplaced contigs"/>
</dbReference>
<sequence>MILRRVFDNLLGLNSDTSRLLIIVLQLNAGTITILSSDSLPPKENSVTKRCLGMSPKKVAFKWLMNQMPKSFGRINMLTSIDTGYKSELDKALKLVHRSISNGAKQLETLCSMTRDMLNWTSKS</sequence>
<name>G2YC54_BOTF4</name>
<proteinExistence type="predicted"/>
<gene>
    <name evidence="1" type="ORF">BofuT4_P100050.1</name>
</gene>
<organism evidence="1 2">
    <name type="scientific">Botryotinia fuckeliana (strain T4)</name>
    <name type="common">Noble rot fungus</name>
    <name type="synonym">Botrytis cinerea</name>
    <dbReference type="NCBI Taxonomy" id="999810"/>
    <lineage>
        <taxon>Eukaryota</taxon>
        <taxon>Fungi</taxon>
        <taxon>Dikarya</taxon>
        <taxon>Ascomycota</taxon>
        <taxon>Pezizomycotina</taxon>
        <taxon>Leotiomycetes</taxon>
        <taxon>Helotiales</taxon>
        <taxon>Sclerotiniaceae</taxon>
        <taxon>Botrytis</taxon>
    </lineage>
</organism>
<evidence type="ECO:0000313" key="1">
    <source>
        <dbReference type="EMBL" id="CCD49495.1"/>
    </source>
</evidence>
<accession>G2YC54</accession>
<evidence type="ECO:0000313" key="2">
    <source>
        <dbReference type="Proteomes" id="UP000008177"/>
    </source>
</evidence>
<dbReference type="HOGENOM" id="CLU_2003562_0_0_1"/>